<dbReference type="NCBIfam" id="TIGR01879">
    <property type="entry name" value="hydantase"/>
    <property type="match status" value="1"/>
</dbReference>
<comment type="caution">
    <text evidence="4">The sequence shown here is derived from an EMBL/GenBank/DDBJ whole genome shotgun (WGS) entry which is preliminary data.</text>
</comment>
<dbReference type="AlphaFoldDB" id="A0A162ICH2"/>
<dbReference type="RefSeq" id="XP_018701155.1">
    <property type="nucleotide sequence ID" value="XM_018851669.1"/>
</dbReference>
<evidence type="ECO:0000256" key="1">
    <source>
        <dbReference type="ARBA" id="ARBA00006247"/>
    </source>
</evidence>
<sequence>MRPVVHLCKIGGGPRLYSAAAPALRINAARLHETLHHTCQWGSAHRYGEGPTQTGMNRLALTDDDVAVRTWFRGAMEDLGATVSVDQLGNMFARKAGKGRSSAPMIAMGSHLDTQPRGGRYDGILGVVAAVEVMRTLKDSNYETHFDVGVVNWTNEEGARFPVSMMASGVWAGKIPLETAWNTRDVFDPSKTVKSELERHGLIGDVACSHESYPLGAHFELHIEQSPVLQDTGKKIGVVQGAQAYKWFTVRVTGRDSHTGTTPLYMRSDPLLAAAKMISRAHEIAKSHGALASTGIFKIPATSSTNTIAAHVSLSLDVRHPEDAVVATVVEEINESFVKIAREDGKGVSYTMTLDTDSPAVKFDKDCIHTVESAATNVVGSDGWCHLTSGAGHDSVYTSKICPTTMIFVPCKDGVSHHPEEYTSPEDCALGTQTLLDAVVGYDQFKASR</sequence>
<dbReference type="InterPro" id="IPR036264">
    <property type="entry name" value="Bact_exopeptidase_dim_dom"/>
</dbReference>
<evidence type="ECO:0000313" key="4">
    <source>
        <dbReference type="EMBL" id="OAA55145.1"/>
    </source>
</evidence>
<dbReference type="SUPFAM" id="SSF55031">
    <property type="entry name" value="Bacterial exopeptidase dimerisation domain"/>
    <property type="match status" value="1"/>
</dbReference>
<dbReference type="OrthoDB" id="4676at2759"/>
<dbReference type="InterPro" id="IPR011650">
    <property type="entry name" value="Peptidase_M20_dimer"/>
</dbReference>
<evidence type="ECO:0000313" key="5">
    <source>
        <dbReference type="Proteomes" id="UP000076744"/>
    </source>
</evidence>
<evidence type="ECO:0000259" key="3">
    <source>
        <dbReference type="Pfam" id="PF07687"/>
    </source>
</evidence>
<reference evidence="4 5" key="1">
    <citation type="journal article" date="2016" name="Genome Biol. Evol.">
        <title>Divergent and convergent evolution of fungal pathogenicity.</title>
        <authorList>
            <person name="Shang Y."/>
            <person name="Xiao G."/>
            <person name="Zheng P."/>
            <person name="Cen K."/>
            <person name="Zhan S."/>
            <person name="Wang C."/>
        </authorList>
    </citation>
    <scope>NUCLEOTIDE SEQUENCE [LARGE SCALE GENOMIC DNA]</scope>
    <source>
        <strain evidence="4 5">ARSEF 2679</strain>
    </source>
</reference>
<feature type="domain" description="Peptidase M20 dimerisation" evidence="3">
    <location>
        <begin position="245"/>
        <end position="342"/>
    </location>
</feature>
<dbReference type="Gene3D" id="3.30.70.360">
    <property type="match status" value="1"/>
</dbReference>
<dbReference type="Pfam" id="PF01546">
    <property type="entry name" value="Peptidase_M20"/>
    <property type="match status" value="1"/>
</dbReference>
<organism evidence="4 5">
    <name type="scientific">Cordyceps fumosorosea (strain ARSEF 2679)</name>
    <name type="common">Isaria fumosorosea</name>
    <dbReference type="NCBI Taxonomy" id="1081104"/>
    <lineage>
        <taxon>Eukaryota</taxon>
        <taxon>Fungi</taxon>
        <taxon>Dikarya</taxon>
        <taxon>Ascomycota</taxon>
        <taxon>Pezizomycotina</taxon>
        <taxon>Sordariomycetes</taxon>
        <taxon>Hypocreomycetidae</taxon>
        <taxon>Hypocreales</taxon>
        <taxon>Cordycipitaceae</taxon>
        <taxon>Cordyceps</taxon>
    </lineage>
</organism>
<keyword evidence="5" id="KW-1185">Reference proteome</keyword>
<evidence type="ECO:0000256" key="2">
    <source>
        <dbReference type="ARBA" id="ARBA00022801"/>
    </source>
</evidence>
<dbReference type="SUPFAM" id="SSF53187">
    <property type="entry name" value="Zn-dependent exopeptidases"/>
    <property type="match status" value="1"/>
</dbReference>
<dbReference type="CDD" id="cd03884">
    <property type="entry name" value="M20_bAS"/>
    <property type="match status" value="1"/>
</dbReference>
<dbReference type="Proteomes" id="UP000076744">
    <property type="component" value="Unassembled WGS sequence"/>
</dbReference>
<dbReference type="EMBL" id="AZHB01000026">
    <property type="protein sequence ID" value="OAA55145.1"/>
    <property type="molecule type" value="Genomic_DNA"/>
</dbReference>
<dbReference type="Gene3D" id="3.40.630.10">
    <property type="entry name" value="Zn peptidases"/>
    <property type="match status" value="1"/>
</dbReference>
<dbReference type="Pfam" id="PF07687">
    <property type="entry name" value="M20_dimer"/>
    <property type="match status" value="1"/>
</dbReference>
<dbReference type="PANTHER" id="PTHR32494:SF20">
    <property type="entry name" value="PEPTIDASE M20 DIMERISATION DOMAIN-CONTAINING PROTEIN"/>
    <property type="match status" value="1"/>
</dbReference>
<dbReference type="PIRSF" id="PIRSF001235">
    <property type="entry name" value="Amidase_carbamoylase"/>
    <property type="match status" value="1"/>
</dbReference>
<accession>A0A162ICH2</accession>
<dbReference type="InterPro" id="IPR010158">
    <property type="entry name" value="Amidase_Cbmase"/>
</dbReference>
<protein>
    <submittedName>
        <fullName evidence="4">Amidase, hydantoinase/carbamoylase</fullName>
    </submittedName>
</protein>
<dbReference type="GeneID" id="30024358"/>
<proteinExistence type="inferred from homology"/>
<name>A0A162ICH2_CORFA</name>
<gene>
    <name evidence="4" type="ORF">ISF_08066</name>
</gene>
<comment type="similarity">
    <text evidence="1">Belongs to the peptidase M20A family.</text>
</comment>
<dbReference type="GO" id="GO:0016813">
    <property type="term" value="F:hydrolase activity, acting on carbon-nitrogen (but not peptide) bonds, in linear amidines"/>
    <property type="evidence" value="ECO:0007669"/>
    <property type="project" value="InterPro"/>
</dbReference>
<dbReference type="PANTHER" id="PTHR32494">
    <property type="entry name" value="ALLANTOATE DEIMINASE-RELATED"/>
    <property type="match status" value="1"/>
</dbReference>
<dbReference type="STRING" id="1081104.A0A162ICH2"/>
<keyword evidence="2" id="KW-0378">Hydrolase</keyword>
<dbReference type="InterPro" id="IPR002933">
    <property type="entry name" value="Peptidase_M20"/>
</dbReference>